<reference evidence="1 2" key="2">
    <citation type="journal article" date="2022" name="Mol. Ecol. Resour.">
        <title>The genomes of chicory, endive, great burdock and yacon provide insights into Asteraceae paleo-polyploidization history and plant inulin production.</title>
        <authorList>
            <person name="Fan W."/>
            <person name="Wang S."/>
            <person name="Wang H."/>
            <person name="Wang A."/>
            <person name="Jiang F."/>
            <person name="Liu H."/>
            <person name="Zhao H."/>
            <person name="Xu D."/>
            <person name="Zhang Y."/>
        </authorList>
    </citation>
    <scope>NUCLEOTIDE SEQUENCE [LARGE SCALE GENOMIC DNA]</scope>
    <source>
        <strain evidence="2">cv. Niubang</strain>
    </source>
</reference>
<evidence type="ECO:0000313" key="2">
    <source>
        <dbReference type="Proteomes" id="UP001055879"/>
    </source>
</evidence>
<reference evidence="2" key="1">
    <citation type="journal article" date="2022" name="Mol. Ecol. Resour.">
        <title>The genomes of chicory, endive, great burdock and yacon provide insights into Asteraceae palaeo-polyploidization history and plant inulin production.</title>
        <authorList>
            <person name="Fan W."/>
            <person name="Wang S."/>
            <person name="Wang H."/>
            <person name="Wang A."/>
            <person name="Jiang F."/>
            <person name="Liu H."/>
            <person name="Zhao H."/>
            <person name="Xu D."/>
            <person name="Zhang Y."/>
        </authorList>
    </citation>
    <scope>NUCLEOTIDE SEQUENCE [LARGE SCALE GENOMIC DNA]</scope>
    <source>
        <strain evidence="2">cv. Niubang</strain>
    </source>
</reference>
<comment type="caution">
    <text evidence="1">The sequence shown here is derived from an EMBL/GenBank/DDBJ whole genome shotgun (WGS) entry which is preliminary data.</text>
</comment>
<dbReference type="Proteomes" id="UP001055879">
    <property type="component" value="Linkage Group LG15"/>
</dbReference>
<dbReference type="EMBL" id="CM042061">
    <property type="protein sequence ID" value="KAI3672644.1"/>
    <property type="molecule type" value="Genomic_DNA"/>
</dbReference>
<gene>
    <name evidence="1" type="ORF">L6452_38740</name>
</gene>
<organism evidence="1 2">
    <name type="scientific">Arctium lappa</name>
    <name type="common">Greater burdock</name>
    <name type="synonym">Lappa major</name>
    <dbReference type="NCBI Taxonomy" id="4217"/>
    <lineage>
        <taxon>Eukaryota</taxon>
        <taxon>Viridiplantae</taxon>
        <taxon>Streptophyta</taxon>
        <taxon>Embryophyta</taxon>
        <taxon>Tracheophyta</taxon>
        <taxon>Spermatophyta</taxon>
        <taxon>Magnoliopsida</taxon>
        <taxon>eudicotyledons</taxon>
        <taxon>Gunneridae</taxon>
        <taxon>Pentapetalae</taxon>
        <taxon>asterids</taxon>
        <taxon>campanulids</taxon>
        <taxon>Asterales</taxon>
        <taxon>Asteraceae</taxon>
        <taxon>Carduoideae</taxon>
        <taxon>Cardueae</taxon>
        <taxon>Arctiinae</taxon>
        <taxon>Arctium</taxon>
    </lineage>
</organism>
<sequence>MIHDLKESPSLRCIFYFLHNFFSPDLVYVNSFKINGQKHDCWLDFRILGEDRRNIRGTSVIPASTSPLTQFWFLTVLSHLQTTFTTNTTASSLFQPVDDSDDIIIIFSAMEEMNGRSKAWKLGKAQTTMAELKEHGAYGTQRTLALVVFLFGRQPP</sequence>
<keyword evidence="2" id="KW-1185">Reference proteome</keyword>
<evidence type="ECO:0000313" key="1">
    <source>
        <dbReference type="EMBL" id="KAI3672644.1"/>
    </source>
</evidence>
<proteinExistence type="predicted"/>
<accession>A0ACB8XQL4</accession>
<protein>
    <submittedName>
        <fullName evidence="1">Uncharacterized protein</fullName>
    </submittedName>
</protein>
<name>A0ACB8XQL4_ARCLA</name>